<dbReference type="Proteomes" id="UP000785783">
    <property type="component" value="Unassembled WGS sequence"/>
</dbReference>
<dbReference type="InterPro" id="IPR018078">
    <property type="entry name" value="DNA-binding_RecF_CS"/>
</dbReference>
<dbReference type="GO" id="GO:0006260">
    <property type="term" value="P:DNA replication"/>
    <property type="evidence" value="ECO:0007669"/>
    <property type="project" value="UniProtKB-UniRule"/>
</dbReference>
<dbReference type="Pfam" id="PF02463">
    <property type="entry name" value="SMC_N"/>
    <property type="match status" value="1"/>
</dbReference>
<dbReference type="GO" id="GO:0005737">
    <property type="term" value="C:cytoplasm"/>
    <property type="evidence" value="ECO:0007669"/>
    <property type="project" value="UniProtKB-SubCell"/>
</dbReference>
<dbReference type="GO" id="GO:0009432">
    <property type="term" value="P:SOS response"/>
    <property type="evidence" value="ECO:0007669"/>
    <property type="project" value="UniProtKB-UniRule"/>
</dbReference>
<comment type="subcellular location">
    <subcellularLocation>
        <location evidence="1 9 10">Cytoplasm</location>
    </subcellularLocation>
</comment>
<feature type="domain" description="RecF/RecN/SMC N-terminal" evidence="11">
    <location>
        <begin position="29"/>
        <end position="380"/>
    </location>
</feature>
<keyword evidence="9 10" id="KW-0227">DNA damage</keyword>
<keyword evidence="5 9" id="KW-0235">DNA replication</keyword>
<evidence type="ECO:0000256" key="1">
    <source>
        <dbReference type="ARBA" id="ARBA00004496"/>
    </source>
</evidence>
<evidence type="ECO:0000256" key="9">
    <source>
        <dbReference type="HAMAP-Rule" id="MF_00365"/>
    </source>
</evidence>
<reference evidence="12" key="1">
    <citation type="submission" date="2020-10" db="EMBL/GenBank/DDBJ databases">
        <title>Microbiome of the Black Sea water column analyzed by genome centric metagenomics.</title>
        <authorList>
            <person name="Cabello-Yeves P.J."/>
            <person name="Callieri C."/>
            <person name="Picazo A."/>
            <person name="Mehrshad M."/>
            <person name="Haro-Moreno J.M."/>
            <person name="Roda-Garcia J."/>
            <person name="Dzembekova N."/>
            <person name="Slabakova V."/>
            <person name="Slabakova N."/>
            <person name="Moncheva S."/>
            <person name="Rodriguez-Valera F."/>
        </authorList>
    </citation>
    <scope>NUCLEOTIDE SEQUENCE</scope>
    <source>
        <strain evidence="12">BS307-5m-G5</strain>
    </source>
</reference>
<proteinExistence type="inferred from homology"/>
<keyword evidence="8 9" id="KW-0238">DNA-binding</keyword>
<evidence type="ECO:0000256" key="5">
    <source>
        <dbReference type="ARBA" id="ARBA00022705"/>
    </source>
</evidence>
<evidence type="ECO:0000256" key="6">
    <source>
        <dbReference type="ARBA" id="ARBA00022741"/>
    </source>
</evidence>
<protein>
    <recommendedName>
        <fullName evidence="3 9">DNA replication and repair protein RecF</fullName>
    </recommendedName>
</protein>
<evidence type="ECO:0000256" key="2">
    <source>
        <dbReference type="ARBA" id="ARBA00008016"/>
    </source>
</evidence>
<dbReference type="GO" id="GO:0000731">
    <property type="term" value="P:DNA synthesis involved in DNA repair"/>
    <property type="evidence" value="ECO:0007669"/>
    <property type="project" value="TreeGrafter"/>
</dbReference>
<evidence type="ECO:0000256" key="10">
    <source>
        <dbReference type="RuleBase" id="RU000578"/>
    </source>
</evidence>
<evidence type="ECO:0000313" key="12">
    <source>
        <dbReference type="EMBL" id="MBL6761948.1"/>
    </source>
</evidence>
<comment type="similarity">
    <text evidence="2 9 10">Belongs to the RecF family.</text>
</comment>
<dbReference type="InterPro" id="IPR042174">
    <property type="entry name" value="RecF_2"/>
</dbReference>
<dbReference type="GO" id="GO:0005524">
    <property type="term" value="F:ATP binding"/>
    <property type="evidence" value="ECO:0007669"/>
    <property type="project" value="UniProtKB-UniRule"/>
</dbReference>
<accession>A0A937HKM6</accession>
<comment type="function">
    <text evidence="9 10">The RecF protein is involved in DNA metabolism; it is required for DNA replication and normal SOS inducibility. RecF binds preferentially to single-stranded, linear DNA. It also seems to bind ATP.</text>
</comment>
<dbReference type="PANTHER" id="PTHR32182:SF0">
    <property type="entry name" value="DNA REPLICATION AND REPAIR PROTEIN RECF"/>
    <property type="match status" value="1"/>
</dbReference>
<keyword evidence="6 9" id="KW-0547">Nucleotide-binding</keyword>
<dbReference type="AlphaFoldDB" id="A0A937HKM6"/>
<dbReference type="SUPFAM" id="SSF52540">
    <property type="entry name" value="P-loop containing nucleoside triphosphate hydrolases"/>
    <property type="match status" value="1"/>
</dbReference>
<keyword evidence="9 10" id="KW-0234">DNA repair</keyword>
<feature type="binding site" evidence="9">
    <location>
        <begin position="56"/>
        <end position="63"/>
    </location>
    <ligand>
        <name>ATP</name>
        <dbReference type="ChEBI" id="CHEBI:30616"/>
    </ligand>
</feature>
<comment type="caution">
    <text evidence="12">The sequence shown here is derived from an EMBL/GenBank/DDBJ whole genome shotgun (WGS) entry which is preliminary data.</text>
</comment>
<dbReference type="InterPro" id="IPR027417">
    <property type="entry name" value="P-loop_NTPase"/>
</dbReference>
<keyword evidence="4 9" id="KW-0963">Cytoplasm</keyword>
<dbReference type="GO" id="GO:0006302">
    <property type="term" value="P:double-strand break repair"/>
    <property type="evidence" value="ECO:0007669"/>
    <property type="project" value="TreeGrafter"/>
</dbReference>
<dbReference type="PANTHER" id="PTHR32182">
    <property type="entry name" value="DNA REPLICATION AND REPAIR PROTEIN RECF"/>
    <property type="match status" value="1"/>
</dbReference>
<dbReference type="NCBIfam" id="TIGR00611">
    <property type="entry name" value="recf"/>
    <property type="match status" value="1"/>
</dbReference>
<name>A0A937HKM6_9PROT</name>
<keyword evidence="9 10" id="KW-0742">SOS response</keyword>
<evidence type="ECO:0000256" key="3">
    <source>
        <dbReference type="ARBA" id="ARBA00020170"/>
    </source>
</evidence>
<dbReference type="InterPro" id="IPR003395">
    <property type="entry name" value="RecF/RecN/SMC_N"/>
</dbReference>
<gene>
    <name evidence="9 12" type="primary">recF</name>
    <name evidence="12" type="ORF">ISQ19_04545</name>
</gene>
<dbReference type="GO" id="GO:0003697">
    <property type="term" value="F:single-stranded DNA binding"/>
    <property type="evidence" value="ECO:0007669"/>
    <property type="project" value="UniProtKB-UniRule"/>
</dbReference>
<dbReference type="PROSITE" id="PS00618">
    <property type="entry name" value="RECF_2"/>
    <property type="match status" value="1"/>
</dbReference>
<dbReference type="Gene3D" id="3.40.50.300">
    <property type="entry name" value="P-loop containing nucleotide triphosphate hydrolases"/>
    <property type="match status" value="1"/>
</dbReference>
<organism evidence="12 13">
    <name type="scientific">PS1 clade bacterium</name>
    <dbReference type="NCBI Taxonomy" id="2175152"/>
    <lineage>
        <taxon>Bacteria</taxon>
        <taxon>Pseudomonadati</taxon>
        <taxon>Pseudomonadota</taxon>
        <taxon>Alphaproteobacteria</taxon>
        <taxon>PS1 clade</taxon>
    </lineage>
</organism>
<dbReference type="InterPro" id="IPR001238">
    <property type="entry name" value="DNA-binding_RecF"/>
</dbReference>
<evidence type="ECO:0000313" key="13">
    <source>
        <dbReference type="Proteomes" id="UP000785783"/>
    </source>
</evidence>
<evidence type="ECO:0000256" key="7">
    <source>
        <dbReference type="ARBA" id="ARBA00022840"/>
    </source>
</evidence>
<keyword evidence="7 9" id="KW-0067">ATP-binding</keyword>
<evidence type="ECO:0000256" key="4">
    <source>
        <dbReference type="ARBA" id="ARBA00022490"/>
    </source>
</evidence>
<evidence type="ECO:0000256" key="8">
    <source>
        <dbReference type="ARBA" id="ARBA00023125"/>
    </source>
</evidence>
<dbReference type="HAMAP" id="MF_00365">
    <property type="entry name" value="RecF"/>
    <property type="match status" value="1"/>
</dbReference>
<dbReference type="EMBL" id="JADHOK010000052">
    <property type="protein sequence ID" value="MBL6761948.1"/>
    <property type="molecule type" value="Genomic_DNA"/>
</dbReference>
<dbReference type="Gene3D" id="1.20.1050.90">
    <property type="entry name" value="RecF/RecN/SMC, N-terminal domain"/>
    <property type="match status" value="1"/>
</dbReference>
<evidence type="ECO:0000259" key="11">
    <source>
        <dbReference type="Pfam" id="PF02463"/>
    </source>
</evidence>
<dbReference type="PROSITE" id="PS00617">
    <property type="entry name" value="RECF_1"/>
    <property type="match status" value="1"/>
</dbReference>
<sequence length="399" mass="42008">MTGASVSLEQSHDYAAPAKGARLLSAPHIGKLRLSHFRSHATLDLSCAPGAMVLTGANGIGKTNVLEALSMLAPGRGLRSAAFDEMRFERRLDWAVSADIDTVHGAVRAGIGWQNGARKVRVDGANGKLDDIAHVLPQLWLTPAMDRLFVDGASGRRKFLDRFAQTLDGGLTKALGAYEKAMRERNRLLQEGHSSRANNGWLDGLEEAMALNGVAIAAARLTALDALAVGLAAIPEAAFPRAAIALEGALEAALRQQSALEVEDAFRARLAAARPLDAAAGRTLEGPHRSDLQVSYAAKAMPAGACSTGEQKALLVGLILAQAHSVAAQRGDVPILLLDEVAAHLDRQRRAALAEILHALGGQSWITGTDREAFDGFEAVFGDDFAAINMETGSAPEGS</sequence>